<dbReference type="Pfam" id="PF00501">
    <property type="entry name" value="AMP-binding"/>
    <property type="match status" value="3"/>
</dbReference>
<evidence type="ECO:0000259" key="5">
    <source>
        <dbReference type="PROSITE" id="PS50075"/>
    </source>
</evidence>
<evidence type="ECO:0000256" key="4">
    <source>
        <dbReference type="SAM" id="MobiDB-lite"/>
    </source>
</evidence>
<feature type="domain" description="Carrier" evidence="5">
    <location>
        <begin position="2138"/>
        <end position="2213"/>
    </location>
</feature>
<keyword evidence="2" id="KW-0596">Phosphopantetheine</keyword>
<dbReference type="InterPro" id="IPR000873">
    <property type="entry name" value="AMP-dep_synth/lig_dom"/>
</dbReference>
<dbReference type="InterPro" id="IPR036736">
    <property type="entry name" value="ACP-like_sf"/>
</dbReference>
<dbReference type="Pfam" id="PF00550">
    <property type="entry name" value="PP-binding"/>
    <property type="match status" value="2"/>
</dbReference>
<keyword evidence="3" id="KW-0597">Phosphoprotein</keyword>
<evidence type="ECO:0000313" key="7">
    <source>
        <dbReference type="Proteomes" id="UP001597483"/>
    </source>
</evidence>
<sequence>MTTEQSRRAELLERYLANAAPARPAASMRADRGRPLPLSPAQQRVWVLDRLRPGGTEYVVTAAWRLRGPLDVARLRECWQTIVARHEILRTTYSERDGVPEQLVGEPGIDLTVQDVAAEGVEAVTREAASVPFDLARDRPVRIRVLRQSAAEHVLLLVVHHIAYDGWSTSVVARELGALYGGETLPDLSVQYADFASWQRKHVVSDRVSEQVEFWRRRLDGVVPLALPTDRPRPPVHDPRGEILRFTVDAELGAAVTALGRAHRATAFMVLLAAYQILLSRYSGQPDVTVGTPVAGRTRAESQDLIGLFLNTLVLRASVDGSLSFKDFLDRVRSDTLDAYANQDAPFERLADELSPERDLSRNPLFQAMLVLQNTASAGFEAAGVCGEQVHSPWHSAKFDLTMELTERPDGSLDGVLEYPVALFDRDTVARIGGHFIELLRGIVADPGARLADLPWMNAAENAELARFNATDVPYPSETLLSLLAEGVTAAVVANGVSVSYVELDALSNQAAHWLRSRGVGLESVVGVRLERGLEMVVALLGILKAGAAYLPLDPDYPEDRLRFMVEDSGAGLVIEPGDLTGLTQPVSPVDVVVRPENAAYVIYTSGSTGRPKGVVVEHRGIVNRLRWMQAEYGLTPDDRVLQKTPFGFDVSVWEFFWTLSAGATLVMARPGGHRDPAYLAEVMAEGITTAHFVPSMLRAFLSEPVPSLRRVLCSGEALPDELAERFHQVIGAELHNLYGPTEASVDVTATRCLPGEPVTIGRAIANTRVFVVDAELREVPVGVPGELVIAGVQLARGYLNRPSLTAEKFVPDPFALTPGERIYRTGDLARRLPDGRIEYRGRLDHQVKIHGNRIELGEVEATLLTHPDLRAAAAAVHDNRLTGYFVAEPGRTPDPAALRAHLARTLPEPMLPSMWVELSELPLTASGKTDRNALPAPDGERPAHGYVPPRTPAEASVARAFAAATGVDRVGAEDSFFALGGDSLRAIRAVGLLRAEGSEANVADLFRQPRVADFAAGLGGPAGAVKVVEPFAQLAEDQRAGLPDDVTDAYPLSLAQAGMVHEMLAGADRGLYLNHLGYPVHEEFRLDALQQAANRLVARHEILRTSIDFAAIPAVQRVHATAELTVTCDDLRTLPADEQAERVRRFPAEDRARPFDLLRAPLLRLHVHWLGDREWRLSFGYVHAILDGWSQNSLVAELIADYRSGAAGPVEPPPVRFADTVAREREALESTVDRSFWSARVHAAERFTVPPGWAGEDDGIYRTVRVPFDDLTSQLRSVASSAGVPLKSLLLAAHLTVLRTIAGHDRPFQTGVVTNSRLERAGGDEVRGMFLNTVPFAAPADARDWPELARAVFAEETAMWPHRHFPLPAMQAAWGGQAPLVDVFFNHTDMHVLAEALVDLSEVADSTPNEFGLSVSTVPGAFVLESFTYRIALAHLEFLARLYRHVLERIVAEPTSNPRRCGLPLADRAALLRNPSRTSRFGQTLPELFATTATEFPDAPALRCGEVTLTYQELSVRVGRLAGYLREAGVRRGALVGVLLDRGPALLVALLAVHRAGAAYVPIDPRYPAKRVGYVLADSGVEVVISEEPLVGLLLGTGCSAVLVDWGAAVVAAGAVVASGRDAAVVAASAVVTSDRDAAGAVVRSGRDTAAIEPGPVVRPSRDASAVETGLVARPRRDVAAVEPGPTALPGPDAAAVESGSAVRFERDAGVVAAGPTASSDRDAAAGAVASSSRDAGPGAVLSPGQNAAAVGALPAMPSDRNAAGTNTSPANGPMPHPDGDELAYVIYTSGSTGQPKGVQISHSALANFLLSMRDRPGLAPGVAVLALTTVSFDISALELYLPLLVGGQVILASAEECVDPQRQAALIERTAPSVVQATPSGLRLLVDSGWTPPPGLTVFAGGEKLPADLARRLTAGGARLWDLYGPTETTIWSTVAELDGDAVVAWEPVANTDVYLLGEDLEPVPAGVVGEVWIGGDGLARGYAGRPGLTAERFAPDPHGARPGGRLYRTGDLARRRPDGAVEILGRADDQVKVRGHRVEPGEVEAVLRADPRVRDAAVQPNPTADGGLELTAYVVAAGELSIADVRKGLSAILPDYLVPSGFVLLPELPRTPAGKLDRAALPAPEPAVRERPHVAPRGPVEEMVAGVWAEVLGIDRIGARDDFFDLGGHSVAATRISVRLRAALDADVPVRALFDHPTVEALAAAVAGYPRLAPEPAARATIRPRARVSEDA</sequence>
<feature type="domain" description="Carrier" evidence="5">
    <location>
        <begin position="949"/>
        <end position="1023"/>
    </location>
</feature>
<feature type="region of interest" description="Disordered" evidence="4">
    <location>
        <begin position="927"/>
        <end position="948"/>
    </location>
</feature>
<dbReference type="InterPro" id="IPR023213">
    <property type="entry name" value="CAT-like_dom_sf"/>
</dbReference>
<proteinExistence type="predicted"/>
<dbReference type="SUPFAM" id="SSF56801">
    <property type="entry name" value="Acetyl-CoA synthetase-like"/>
    <property type="match status" value="2"/>
</dbReference>
<dbReference type="RefSeq" id="WP_378302418.1">
    <property type="nucleotide sequence ID" value="NZ_JBHUKS010000005.1"/>
</dbReference>
<dbReference type="InterPro" id="IPR010071">
    <property type="entry name" value="AA_adenyl_dom"/>
</dbReference>
<dbReference type="InterPro" id="IPR001242">
    <property type="entry name" value="Condensation_dom"/>
</dbReference>
<dbReference type="PROSITE" id="PS50075">
    <property type="entry name" value="CARRIER"/>
    <property type="match status" value="2"/>
</dbReference>
<dbReference type="Gene3D" id="3.30.300.30">
    <property type="match status" value="2"/>
</dbReference>
<feature type="region of interest" description="Disordered" evidence="4">
    <location>
        <begin position="1757"/>
        <end position="1783"/>
    </location>
</feature>
<evidence type="ECO:0000313" key="6">
    <source>
        <dbReference type="EMBL" id="MFD2467578.1"/>
    </source>
</evidence>
<dbReference type="InterPro" id="IPR042099">
    <property type="entry name" value="ANL_N_sf"/>
</dbReference>
<accession>A0ABW5H2U2</accession>
<dbReference type="SUPFAM" id="SSF47336">
    <property type="entry name" value="ACP-like"/>
    <property type="match status" value="2"/>
</dbReference>
<organism evidence="6 7">
    <name type="scientific">Amycolatopsis silviterrae</name>
    <dbReference type="NCBI Taxonomy" id="1656914"/>
    <lineage>
        <taxon>Bacteria</taxon>
        <taxon>Bacillati</taxon>
        <taxon>Actinomycetota</taxon>
        <taxon>Actinomycetes</taxon>
        <taxon>Pseudonocardiales</taxon>
        <taxon>Pseudonocardiaceae</taxon>
        <taxon>Amycolatopsis</taxon>
    </lineage>
</organism>
<evidence type="ECO:0000256" key="3">
    <source>
        <dbReference type="ARBA" id="ARBA00022553"/>
    </source>
</evidence>
<feature type="region of interest" description="Disordered" evidence="4">
    <location>
        <begin position="1714"/>
        <end position="1745"/>
    </location>
</feature>
<evidence type="ECO:0000256" key="1">
    <source>
        <dbReference type="ARBA" id="ARBA00001957"/>
    </source>
</evidence>
<dbReference type="InterPro" id="IPR045851">
    <property type="entry name" value="AMP-bd_C_sf"/>
</dbReference>
<dbReference type="PROSITE" id="PS00012">
    <property type="entry name" value="PHOSPHOPANTETHEINE"/>
    <property type="match status" value="2"/>
</dbReference>
<feature type="region of interest" description="Disordered" evidence="4">
    <location>
        <begin position="1683"/>
        <end position="1702"/>
    </location>
</feature>
<protein>
    <submittedName>
        <fullName evidence="6">Amino acid adenylation domain-containing protein</fullName>
    </submittedName>
</protein>
<reference evidence="7" key="1">
    <citation type="journal article" date="2019" name="Int. J. Syst. Evol. Microbiol.">
        <title>The Global Catalogue of Microorganisms (GCM) 10K type strain sequencing project: providing services to taxonomists for standard genome sequencing and annotation.</title>
        <authorList>
            <consortium name="The Broad Institute Genomics Platform"/>
            <consortium name="The Broad Institute Genome Sequencing Center for Infectious Disease"/>
            <person name="Wu L."/>
            <person name="Ma J."/>
        </authorList>
    </citation>
    <scope>NUCLEOTIDE SEQUENCE [LARGE SCALE GENOMIC DNA]</scope>
    <source>
        <strain evidence="7">CGMCC 4.7641</strain>
    </source>
</reference>
<keyword evidence="7" id="KW-1185">Reference proteome</keyword>
<dbReference type="PANTHER" id="PTHR45527:SF1">
    <property type="entry name" value="FATTY ACID SYNTHASE"/>
    <property type="match status" value="1"/>
</dbReference>
<dbReference type="CDD" id="cd17646">
    <property type="entry name" value="A_NRPS_AB3403-like"/>
    <property type="match status" value="1"/>
</dbReference>
<comment type="caution">
    <text evidence="6">The sequence shown here is derived from an EMBL/GenBank/DDBJ whole genome shotgun (WGS) entry which is preliminary data.</text>
</comment>
<dbReference type="NCBIfam" id="TIGR01733">
    <property type="entry name" value="AA-adenyl-dom"/>
    <property type="match status" value="1"/>
</dbReference>
<dbReference type="InterPro" id="IPR025110">
    <property type="entry name" value="AMP-bd_C"/>
</dbReference>
<dbReference type="InterPro" id="IPR020806">
    <property type="entry name" value="PKS_PP-bd"/>
</dbReference>
<dbReference type="CDD" id="cd19531">
    <property type="entry name" value="LCL_NRPS-like"/>
    <property type="match status" value="1"/>
</dbReference>
<comment type="cofactor">
    <cofactor evidence="1">
        <name>pantetheine 4'-phosphate</name>
        <dbReference type="ChEBI" id="CHEBI:47942"/>
    </cofactor>
</comment>
<dbReference type="SMART" id="SM00823">
    <property type="entry name" value="PKS_PP"/>
    <property type="match status" value="2"/>
</dbReference>
<dbReference type="PROSITE" id="PS00455">
    <property type="entry name" value="AMP_BINDING"/>
    <property type="match status" value="2"/>
</dbReference>
<name>A0ABW5H2U2_9PSEU</name>
<dbReference type="PANTHER" id="PTHR45527">
    <property type="entry name" value="NONRIBOSOMAL PEPTIDE SYNTHETASE"/>
    <property type="match status" value="1"/>
</dbReference>
<dbReference type="Gene3D" id="3.40.50.12780">
    <property type="entry name" value="N-terminal domain of ligase-like"/>
    <property type="match status" value="3"/>
</dbReference>
<gene>
    <name evidence="6" type="ORF">ACFSVL_09255</name>
</gene>
<evidence type="ECO:0000256" key="2">
    <source>
        <dbReference type="ARBA" id="ARBA00022450"/>
    </source>
</evidence>
<dbReference type="Gene3D" id="3.30.559.30">
    <property type="entry name" value="Nonribosomal peptide synthetase, condensation domain"/>
    <property type="match status" value="2"/>
</dbReference>
<dbReference type="EMBL" id="JBHUKS010000005">
    <property type="protein sequence ID" value="MFD2467578.1"/>
    <property type="molecule type" value="Genomic_DNA"/>
</dbReference>
<dbReference type="Gene3D" id="3.30.559.10">
    <property type="entry name" value="Chloramphenicol acetyltransferase-like domain"/>
    <property type="match status" value="2"/>
</dbReference>
<dbReference type="Pfam" id="PF00668">
    <property type="entry name" value="Condensation"/>
    <property type="match status" value="2"/>
</dbReference>
<dbReference type="Gene3D" id="1.10.1200.10">
    <property type="entry name" value="ACP-like"/>
    <property type="match status" value="2"/>
</dbReference>
<dbReference type="InterPro" id="IPR006162">
    <property type="entry name" value="Ppantetheine_attach_site"/>
</dbReference>
<dbReference type="Proteomes" id="UP001597483">
    <property type="component" value="Unassembled WGS sequence"/>
</dbReference>
<dbReference type="Pfam" id="PF13193">
    <property type="entry name" value="AMP-binding_C"/>
    <property type="match status" value="2"/>
</dbReference>
<dbReference type="InterPro" id="IPR020845">
    <property type="entry name" value="AMP-binding_CS"/>
</dbReference>
<dbReference type="InterPro" id="IPR009081">
    <property type="entry name" value="PP-bd_ACP"/>
</dbReference>
<dbReference type="SUPFAM" id="SSF52777">
    <property type="entry name" value="CoA-dependent acyltransferases"/>
    <property type="match status" value="4"/>
</dbReference>